<dbReference type="EMBL" id="MT142504">
    <property type="protein sequence ID" value="QJA83147.1"/>
    <property type="molecule type" value="Genomic_DNA"/>
</dbReference>
<proteinExistence type="predicted"/>
<dbReference type="Gene3D" id="2.60.120.200">
    <property type="match status" value="1"/>
</dbReference>
<dbReference type="Pfam" id="PF13385">
    <property type="entry name" value="Laminin_G_3"/>
    <property type="match status" value="1"/>
</dbReference>
<protein>
    <submittedName>
        <fullName evidence="1">Putative lectin/glucanase superfamily protein</fullName>
    </submittedName>
</protein>
<dbReference type="AlphaFoldDB" id="A0A6M3J320"/>
<evidence type="ECO:0000313" key="1">
    <source>
        <dbReference type="EMBL" id="QJA64220.1"/>
    </source>
</evidence>
<keyword evidence="1" id="KW-0430">Lectin</keyword>
<accession>A0A6M3J320</accession>
<name>A0A6M3J320_9ZZZZ</name>
<gene>
    <name evidence="2" type="ORF">MM415A00310_0027</name>
    <name evidence="1" type="ORF">MM415B00528_0027</name>
</gene>
<dbReference type="SUPFAM" id="SSF49899">
    <property type="entry name" value="Concanavalin A-like lectins/glucanases"/>
    <property type="match status" value="1"/>
</dbReference>
<dbReference type="EMBL" id="MT141515">
    <property type="protein sequence ID" value="QJA64220.1"/>
    <property type="molecule type" value="Genomic_DNA"/>
</dbReference>
<organism evidence="1">
    <name type="scientific">viral metagenome</name>
    <dbReference type="NCBI Taxonomy" id="1070528"/>
    <lineage>
        <taxon>unclassified sequences</taxon>
        <taxon>metagenomes</taxon>
        <taxon>organismal metagenomes</taxon>
    </lineage>
</organism>
<dbReference type="GO" id="GO:0030246">
    <property type="term" value="F:carbohydrate binding"/>
    <property type="evidence" value="ECO:0007669"/>
    <property type="project" value="UniProtKB-KW"/>
</dbReference>
<dbReference type="InterPro" id="IPR013320">
    <property type="entry name" value="ConA-like_dom_sf"/>
</dbReference>
<sequence length="251" mass="26939">MVSVAFKAVNPMSKIVAPNGSVLFCPARNDAFGLKLTDESGKNNHGTITGATWERLSSGLYALSFDGDDEVTVADNALLSFGNGTADVAFTMWAWVKMTDVTGFNIFAKMAGIAHREYTFRTNSTDYLSLSLFSALDSGGSLAIYTNSNATLTAYEGKWVMLSASYNGSSLNTGLTLQVNAEEVAVTPGSIGVYVAMQDWEHPLKIGSVNFSGTPGFSVGSMILKGIVRGRELTLGERRAIYQRTRHLFGV</sequence>
<reference evidence="1" key="1">
    <citation type="submission" date="2020-03" db="EMBL/GenBank/DDBJ databases">
        <title>The deep terrestrial virosphere.</title>
        <authorList>
            <person name="Holmfeldt K."/>
            <person name="Nilsson E."/>
            <person name="Simone D."/>
            <person name="Lopez-Fernandez M."/>
            <person name="Wu X."/>
            <person name="de Brujin I."/>
            <person name="Lundin D."/>
            <person name="Andersson A."/>
            <person name="Bertilsson S."/>
            <person name="Dopson M."/>
        </authorList>
    </citation>
    <scope>NUCLEOTIDE SEQUENCE</scope>
    <source>
        <strain evidence="2">MM415A00310</strain>
        <strain evidence="1">MM415B00528</strain>
    </source>
</reference>
<evidence type="ECO:0000313" key="2">
    <source>
        <dbReference type="EMBL" id="QJA83147.1"/>
    </source>
</evidence>